<proteinExistence type="predicted"/>
<accession>A0ABT8CEG3</accession>
<dbReference type="Proteomes" id="UP001236663">
    <property type="component" value="Unassembled WGS sequence"/>
</dbReference>
<keyword evidence="3" id="KW-1185">Reference proteome</keyword>
<dbReference type="RefSeq" id="WP_163383323.1">
    <property type="nucleotide sequence ID" value="NZ_JAUFQS010000047.1"/>
</dbReference>
<organism evidence="2 3">
    <name type="scientific">Cyclobacterium jeungdonense</name>
    <dbReference type="NCBI Taxonomy" id="708087"/>
    <lineage>
        <taxon>Bacteria</taxon>
        <taxon>Pseudomonadati</taxon>
        <taxon>Bacteroidota</taxon>
        <taxon>Cytophagia</taxon>
        <taxon>Cytophagales</taxon>
        <taxon>Cyclobacteriaceae</taxon>
        <taxon>Cyclobacterium</taxon>
    </lineage>
</organism>
<feature type="domain" description="DUF4136" evidence="1">
    <location>
        <begin position="32"/>
        <end position="210"/>
    </location>
</feature>
<evidence type="ECO:0000259" key="1">
    <source>
        <dbReference type="Pfam" id="PF13590"/>
    </source>
</evidence>
<reference evidence="3" key="1">
    <citation type="journal article" date="2019" name="Int. J. Syst. Evol. Microbiol.">
        <title>The Global Catalogue of Microorganisms (GCM) 10K type strain sequencing project: providing services to taxonomists for standard genome sequencing and annotation.</title>
        <authorList>
            <consortium name="The Broad Institute Genomics Platform"/>
            <consortium name="The Broad Institute Genome Sequencing Center for Infectious Disease"/>
            <person name="Wu L."/>
            <person name="Ma J."/>
        </authorList>
    </citation>
    <scope>NUCLEOTIDE SEQUENCE [LARGE SCALE GENOMIC DNA]</scope>
    <source>
        <strain evidence="3">CECT 7706</strain>
    </source>
</reference>
<dbReference type="InterPro" id="IPR025411">
    <property type="entry name" value="DUF4136"/>
</dbReference>
<sequence>MERHSKYFVLFLIILFCCYPDGSDDVEEPDIVYTKYDPGFDFNAVNTFALPDEVIMVEKQEFNQTERNEPDFISRAHSEIILNSIRENMLRLGWTEVGKNGGPDVILLPSVATSTRIYYYYDWNYWYWWYPGWYSGWVWYYPGYHYPIYRTGYTSGSLFIQMTDNRNNRASNNVPVPWSALIIGVLETPRSHITQHLRSTIGQAFDQSPYLKKPI</sequence>
<dbReference type="Pfam" id="PF13590">
    <property type="entry name" value="DUF4136"/>
    <property type="match status" value="1"/>
</dbReference>
<name>A0ABT8CEG3_9BACT</name>
<comment type="caution">
    <text evidence="2">The sequence shown here is derived from an EMBL/GenBank/DDBJ whole genome shotgun (WGS) entry which is preliminary data.</text>
</comment>
<evidence type="ECO:0000313" key="2">
    <source>
        <dbReference type="EMBL" id="MDN3690168.1"/>
    </source>
</evidence>
<dbReference type="Gene3D" id="3.30.160.670">
    <property type="match status" value="1"/>
</dbReference>
<dbReference type="EMBL" id="JAUFQS010000047">
    <property type="protein sequence ID" value="MDN3690168.1"/>
    <property type="molecule type" value="Genomic_DNA"/>
</dbReference>
<evidence type="ECO:0000313" key="3">
    <source>
        <dbReference type="Proteomes" id="UP001236663"/>
    </source>
</evidence>
<protein>
    <submittedName>
        <fullName evidence="2">DUF4136 domain-containing protein</fullName>
    </submittedName>
</protein>
<gene>
    <name evidence="2" type="ORF">QWZ15_20270</name>
</gene>